<feature type="transmembrane region" description="Helical" evidence="9">
    <location>
        <begin position="45"/>
        <end position="65"/>
    </location>
</feature>
<evidence type="ECO:0000256" key="4">
    <source>
        <dbReference type="ARBA" id="ARBA00022475"/>
    </source>
</evidence>
<evidence type="ECO:0000256" key="1">
    <source>
        <dbReference type="ARBA" id="ARBA00004651"/>
    </source>
</evidence>
<evidence type="ECO:0000256" key="9">
    <source>
        <dbReference type="SAM" id="Phobius"/>
    </source>
</evidence>
<dbReference type="GO" id="GO:0032217">
    <property type="term" value="F:riboflavin transmembrane transporter activity"/>
    <property type="evidence" value="ECO:0007669"/>
    <property type="project" value="UniProtKB-UniRule"/>
</dbReference>
<name>A0A8J3AG45_9BACI</name>
<dbReference type="PANTHER" id="PTHR38438">
    <property type="entry name" value="RIBOFLAVIN TRANSPORTER RIBU"/>
    <property type="match status" value="1"/>
</dbReference>
<keyword evidence="7 8" id="KW-0472">Membrane</keyword>
<dbReference type="OrthoDB" id="9809216at2"/>
<keyword evidence="4 8" id="KW-1003">Cell membrane</keyword>
<accession>A0A8J3AG45</accession>
<dbReference type="InterPro" id="IPR024529">
    <property type="entry name" value="ECF_trnsprt_substrate-spec"/>
</dbReference>
<dbReference type="RefSeq" id="WP_087999382.1">
    <property type="nucleotide sequence ID" value="NZ_BMHB01000001.1"/>
</dbReference>
<dbReference type="EMBL" id="BMHB01000001">
    <property type="protein sequence ID" value="GGI12201.1"/>
    <property type="molecule type" value="Genomic_DNA"/>
</dbReference>
<evidence type="ECO:0000256" key="5">
    <source>
        <dbReference type="ARBA" id="ARBA00022692"/>
    </source>
</evidence>
<dbReference type="InterPro" id="IPR025720">
    <property type="entry name" value="RibU"/>
</dbReference>
<comment type="function">
    <text evidence="8">Probably a riboflavin-binding protein that interacts with the energy-coupling factor (ECF) ABC-transporter complex.</text>
</comment>
<evidence type="ECO:0000256" key="2">
    <source>
        <dbReference type="ARBA" id="ARBA00005540"/>
    </source>
</evidence>
<feature type="transmembrane region" description="Helical" evidence="9">
    <location>
        <begin position="114"/>
        <end position="138"/>
    </location>
</feature>
<reference evidence="11" key="1">
    <citation type="journal article" date="2019" name="Int. J. Syst. Evol. Microbiol.">
        <title>The Global Catalogue of Microorganisms (GCM) 10K type strain sequencing project: providing services to taxonomists for standard genome sequencing and annotation.</title>
        <authorList>
            <consortium name="The Broad Institute Genomics Platform"/>
            <consortium name="The Broad Institute Genome Sequencing Center for Infectious Disease"/>
            <person name="Wu L."/>
            <person name="Ma J."/>
        </authorList>
    </citation>
    <scope>NUCLEOTIDE SEQUENCE [LARGE SCALE GENOMIC DNA]</scope>
    <source>
        <strain evidence="11">CGMCC 1.14993</strain>
    </source>
</reference>
<feature type="transmembrane region" description="Helical" evidence="9">
    <location>
        <begin position="150"/>
        <end position="174"/>
    </location>
</feature>
<comment type="caution">
    <text evidence="10">The sequence shown here is derived from an EMBL/GenBank/DDBJ whole genome shotgun (WGS) entry which is preliminary data.</text>
</comment>
<organism evidence="10 11">
    <name type="scientific">Gottfriedia solisilvae</name>
    <dbReference type="NCBI Taxonomy" id="1516104"/>
    <lineage>
        <taxon>Bacteria</taxon>
        <taxon>Bacillati</taxon>
        <taxon>Bacillota</taxon>
        <taxon>Bacilli</taxon>
        <taxon>Bacillales</taxon>
        <taxon>Bacillaceae</taxon>
        <taxon>Gottfriedia</taxon>
    </lineage>
</organism>
<dbReference type="Gene3D" id="1.10.1760.20">
    <property type="match status" value="1"/>
</dbReference>
<evidence type="ECO:0000256" key="8">
    <source>
        <dbReference type="PIRNR" id="PIRNR037778"/>
    </source>
</evidence>
<keyword evidence="3 8" id="KW-0813">Transport</keyword>
<feature type="transmembrane region" description="Helical" evidence="9">
    <location>
        <begin position="12"/>
        <end position="38"/>
    </location>
</feature>
<evidence type="ECO:0000256" key="6">
    <source>
        <dbReference type="ARBA" id="ARBA00022989"/>
    </source>
</evidence>
<evidence type="ECO:0000256" key="3">
    <source>
        <dbReference type="ARBA" id="ARBA00022448"/>
    </source>
</evidence>
<keyword evidence="11" id="KW-1185">Reference proteome</keyword>
<dbReference type="Pfam" id="PF12822">
    <property type="entry name" value="ECF_trnsprt"/>
    <property type="match status" value="1"/>
</dbReference>
<comment type="subcellular location">
    <subcellularLocation>
        <location evidence="1">Cell membrane</location>
        <topology evidence="1">Multi-pass membrane protein</topology>
    </subcellularLocation>
</comment>
<keyword evidence="5 9" id="KW-0812">Transmembrane</keyword>
<dbReference type="Proteomes" id="UP000626244">
    <property type="component" value="Unassembled WGS sequence"/>
</dbReference>
<dbReference type="GO" id="GO:0005886">
    <property type="term" value="C:plasma membrane"/>
    <property type="evidence" value="ECO:0007669"/>
    <property type="project" value="UniProtKB-SubCell"/>
</dbReference>
<keyword evidence="6 9" id="KW-1133">Transmembrane helix</keyword>
<evidence type="ECO:0000313" key="11">
    <source>
        <dbReference type="Proteomes" id="UP000626244"/>
    </source>
</evidence>
<protein>
    <recommendedName>
        <fullName evidence="8">Riboflavin transporter</fullName>
    </recommendedName>
</protein>
<dbReference type="PANTHER" id="PTHR38438:SF1">
    <property type="entry name" value="RIBOFLAVIN TRANSPORTER RIBU"/>
    <property type="match status" value="1"/>
</dbReference>
<dbReference type="AlphaFoldDB" id="A0A8J3AG45"/>
<proteinExistence type="inferred from homology"/>
<sequence length="190" mass="21112">MQQRNNKVLKMVVVAMLSSISYLLMLLDFPLPTFPVWLQIDFSEVPALIGAIIFGPVAGVLVELIKNILHYIIVGSMTGVPIGEFANFCAGVLYILPASYFFRKYRSIKGLTLGLVVGTVVMTGILSVLNYFVLLPAYAYFMNFSLPNEVIVTAIMPFNALKGLLIMILTLVLFPKLIVWLNQRVNAHNV</sequence>
<evidence type="ECO:0000313" key="10">
    <source>
        <dbReference type="EMBL" id="GGI12201.1"/>
    </source>
</evidence>
<comment type="similarity">
    <text evidence="2 8">Belongs to the prokaryotic riboflavin transporter (P-RFT) (TC 2.A.87) family.</text>
</comment>
<dbReference type="PIRSF" id="PIRSF037778">
    <property type="entry name" value="UCP037778_transp_RibU"/>
    <property type="match status" value="1"/>
</dbReference>
<evidence type="ECO:0000256" key="7">
    <source>
        <dbReference type="ARBA" id="ARBA00023136"/>
    </source>
</evidence>
<gene>
    <name evidence="10" type="primary">ypaA</name>
    <name evidence="10" type="ORF">GCM10007380_11680</name>
</gene>